<dbReference type="EMBL" id="JACHHE010000007">
    <property type="protein sequence ID" value="MBB5181097.1"/>
    <property type="molecule type" value="Genomic_DNA"/>
</dbReference>
<evidence type="ECO:0000313" key="5">
    <source>
        <dbReference type="Proteomes" id="UP000525923"/>
    </source>
</evidence>
<dbReference type="GO" id="GO:0009307">
    <property type="term" value="P:DNA restriction-modification system"/>
    <property type="evidence" value="ECO:0007669"/>
    <property type="project" value="UniProtKB-KW"/>
</dbReference>
<dbReference type="GO" id="GO:0005524">
    <property type="term" value="F:ATP binding"/>
    <property type="evidence" value="ECO:0007669"/>
    <property type="project" value="UniProtKB-KW"/>
</dbReference>
<comment type="catalytic activity">
    <reaction evidence="2">
        <text>Endonucleolytic cleavage of DNA to give random double-stranded fragments with terminal 5'-phosphates, ATP is simultaneously hydrolyzed.</text>
        <dbReference type="EC" id="3.1.21.3"/>
    </reaction>
</comment>
<protein>
    <recommendedName>
        <fullName evidence="2">Type I restriction enzyme endonuclease subunit</fullName>
        <shortName evidence="2">R protein</shortName>
        <ecNumber evidence="2">3.1.21.3</ecNumber>
    </recommendedName>
    <alternativeName>
        <fullName evidence="2">Type-1 restriction enzyme R protein</fullName>
    </alternativeName>
</protein>
<keyword evidence="2" id="KW-0067">ATP-binding</keyword>
<accession>A0A7W8CVM5</accession>
<dbReference type="InterPro" id="IPR055180">
    <property type="entry name" value="HsdR_RecA-like_helicase_dom_2"/>
</dbReference>
<comment type="function">
    <text evidence="2">Subunit R is required for both nuclease and ATPase activities, but not for modification.</text>
</comment>
<proteinExistence type="inferred from homology"/>
<keyword evidence="2 4" id="KW-0378">Hydrolase</keyword>
<dbReference type="CDD" id="cd18800">
    <property type="entry name" value="SF2_C_EcoR124I-like"/>
    <property type="match status" value="1"/>
</dbReference>
<dbReference type="SMART" id="SM00487">
    <property type="entry name" value="DEXDc"/>
    <property type="match status" value="1"/>
</dbReference>
<dbReference type="InterPro" id="IPR027417">
    <property type="entry name" value="P-loop_NTPase"/>
</dbReference>
<keyword evidence="2" id="KW-0238">DNA-binding</keyword>
<feature type="domain" description="Helicase ATP-binding" evidence="3">
    <location>
        <begin position="21"/>
        <end position="211"/>
    </location>
</feature>
<sequence>MAAYHQYYAVKKAVSNTKQAVAVEGDRKIGVIWHTQGSGKSFSMVFYTGALVKELNNPTIVVVTDRNDLDDQLFSTFAKSSDLLRQEPKQADVRKLTDPTKQAGQNGLFDLLNERESGGIIFTTIQKFSPLEGEMAALTERRNVIVIVDEAHRSQYGFDAKTDLETGVQKFGYAKYLRDALPNASFIGFTGTPIEFEDKSTPAVFGNYIDVYDMTQAVEDEATVKIFYENRIIRLDVDESEWAKIDKEFEDIIEGHEETAREKYKSQWSRLEAVVGSPNRLKMLAKDIVEHYETKSQSMAGKAMIVAMSRKIAVNLYDEIIAIRPEWHNDDVDKGVIKVVMTGAASDEENLQKHTGGKQRRDTLANRMKDPADELQLVIVRDMWLTGFDVPPMHTMYIDKPMKGHNLMQAITRVNRVFKDKPGGAIVDYIGIFESLKKALRQYTDKDRQTTGIDMNVAVALMEEKLEVLKGIFHKFNYSAYMGSSNKDRAMAIIGGMNFVLGLPLEEQKEFKQFAMELAKAHVLVSGTYEGKEAKAHVDYFKSVRATLQKLGTGDNKKRSKSEIEARVDQLLEKSIISQDVVDVFDTLNIERPDVSILSEQFLEEIRHLQHKNLAVEMLKKLLAGKLKVMERSNLVKSERYSEKLNRALNKYRNQSLTNVQVIEELIRLAYQIKKEDEQENSLGLSKDEVAFYTALTDNEKVKEMMADETLILIAQELTSKIRANVSVDWTVRKDAQAAMRRLVKRLLKEYGYPPFQQKIALETVLRQAELMSSNVSDWKSQQQIADPQGTYRD</sequence>
<reference evidence="4 5" key="1">
    <citation type="submission" date="2020-08" db="EMBL/GenBank/DDBJ databases">
        <title>Genomic Encyclopedia of Type Strains, Phase IV (KMG-IV): sequencing the most valuable type-strain genomes for metagenomic binning, comparative biology and taxonomic classification.</title>
        <authorList>
            <person name="Goeker M."/>
        </authorList>
    </citation>
    <scope>NUCLEOTIDE SEQUENCE [LARGE SCALE GENOMIC DNA]</scope>
    <source>
        <strain evidence="4 5">DSM 15895</strain>
    </source>
</reference>
<dbReference type="Proteomes" id="UP000525923">
    <property type="component" value="Unassembled WGS sequence"/>
</dbReference>
<dbReference type="InterPro" id="IPR051268">
    <property type="entry name" value="Type-I_R_enzyme_R_subunit"/>
</dbReference>
<comment type="subunit">
    <text evidence="2">The type I restriction/modification system is composed of three polypeptides R, M and S.</text>
</comment>
<dbReference type="Pfam" id="PF18766">
    <property type="entry name" value="SWI2_SNF2"/>
    <property type="match status" value="1"/>
</dbReference>
<evidence type="ECO:0000256" key="1">
    <source>
        <dbReference type="ARBA" id="ARBA00022747"/>
    </source>
</evidence>
<dbReference type="Pfam" id="PF22679">
    <property type="entry name" value="T1R_D3-like"/>
    <property type="match status" value="1"/>
</dbReference>
<dbReference type="Pfam" id="PF11867">
    <property type="entry name" value="T1RH-like_C"/>
    <property type="match status" value="1"/>
</dbReference>
<name>A0A7W8CVM5_9BACL</name>
<dbReference type="OrthoDB" id="9758243at2"/>
<dbReference type="PANTHER" id="PTHR30195:SF15">
    <property type="entry name" value="TYPE I RESTRICTION ENZYME HINDI ENDONUCLEASE SUBUNIT"/>
    <property type="match status" value="1"/>
</dbReference>
<dbReference type="InterPro" id="IPR004473">
    <property type="entry name" value="Restrct_endonuc_typeI_HsdR"/>
</dbReference>
<evidence type="ECO:0000313" key="4">
    <source>
        <dbReference type="EMBL" id="MBB5181097.1"/>
    </source>
</evidence>
<dbReference type="CDD" id="cd18030">
    <property type="entry name" value="DEXHc_RE_I_HsdR"/>
    <property type="match status" value="1"/>
</dbReference>
<organism evidence="4 5">
    <name type="scientific">Planococcus koreensis</name>
    <dbReference type="NCBI Taxonomy" id="112331"/>
    <lineage>
        <taxon>Bacteria</taxon>
        <taxon>Bacillati</taxon>
        <taxon>Bacillota</taxon>
        <taxon>Bacilli</taxon>
        <taxon>Bacillales</taxon>
        <taxon>Caryophanaceae</taxon>
        <taxon>Planococcus</taxon>
    </lineage>
</organism>
<keyword evidence="5" id="KW-1185">Reference proteome</keyword>
<dbReference type="PANTHER" id="PTHR30195">
    <property type="entry name" value="TYPE I SITE-SPECIFIC DEOXYRIBONUCLEASE PROTEIN SUBUNIT M AND R"/>
    <property type="match status" value="1"/>
</dbReference>
<dbReference type="NCBIfam" id="TIGR00348">
    <property type="entry name" value="hsdR"/>
    <property type="match status" value="1"/>
</dbReference>
<dbReference type="PROSITE" id="PS51192">
    <property type="entry name" value="HELICASE_ATP_BIND_1"/>
    <property type="match status" value="1"/>
</dbReference>
<evidence type="ECO:0000259" key="3">
    <source>
        <dbReference type="PROSITE" id="PS51192"/>
    </source>
</evidence>
<comment type="caution">
    <text evidence="4">The sequence shown here is derived from an EMBL/GenBank/DDBJ whole genome shotgun (WGS) entry which is preliminary data.</text>
</comment>
<dbReference type="Gene3D" id="3.40.50.300">
    <property type="entry name" value="P-loop containing nucleotide triphosphate hydrolases"/>
    <property type="match status" value="2"/>
</dbReference>
<dbReference type="SUPFAM" id="SSF52540">
    <property type="entry name" value="P-loop containing nucleoside triphosphate hydrolases"/>
    <property type="match status" value="2"/>
</dbReference>
<dbReference type="EC" id="3.1.21.3" evidence="2"/>
<dbReference type="AlphaFoldDB" id="A0A7W8CVM5"/>
<keyword evidence="1 2" id="KW-0680">Restriction system</keyword>
<dbReference type="GO" id="GO:0009035">
    <property type="term" value="F:type I site-specific deoxyribonuclease activity"/>
    <property type="evidence" value="ECO:0007669"/>
    <property type="project" value="UniProtKB-EC"/>
</dbReference>
<gene>
    <name evidence="4" type="ORF">HNQ44_002562</name>
</gene>
<dbReference type="InterPro" id="IPR014001">
    <property type="entry name" value="Helicase_ATP-bd"/>
</dbReference>
<keyword evidence="2" id="KW-0547">Nucleotide-binding</keyword>
<dbReference type="InterPro" id="IPR021810">
    <property type="entry name" value="T1RH-like_C"/>
</dbReference>
<dbReference type="InterPro" id="IPR040980">
    <property type="entry name" value="SWI2_SNF2"/>
</dbReference>
<dbReference type="GO" id="GO:0003677">
    <property type="term" value="F:DNA binding"/>
    <property type="evidence" value="ECO:0007669"/>
    <property type="project" value="UniProtKB-KW"/>
</dbReference>
<evidence type="ECO:0000256" key="2">
    <source>
        <dbReference type="RuleBase" id="RU364115"/>
    </source>
</evidence>
<comment type="similarity">
    <text evidence="2">Belongs to the HsdR family.</text>
</comment>